<dbReference type="Pfam" id="PF04364">
    <property type="entry name" value="DNA_pol3_chi"/>
    <property type="match status" value="1"/>
</dbReference>
<dbReference type="Gene3D" id="3.40.50.10110">
    <property type="entry name" value="DNA polymerase III subunit chi"/>
    <property type="match status" value="1"/>
</dbReference>
<dbReference type="InterPro" id="IPR007459">
    <property type="entry name" value="DNA_pol3_chi"/>
</dbReference>
<proteinExistence type="predicted"/>
<dbReference type="EMBL" id="CP101717">
    <property type="protein sequence ID" value="WLD59189.1"/>
    <property type="molecule type" value="Genomic_DNA"/>
</dbReference>
<dbReference type="PANTHER" id="PTHR38767:SF1">
    <property type="entry name" value="DNA POLYMERASE III SUBUNIT CHI"/>
    <property type="match status" value="1"/>
</dbReference>
<dbReference type="GO" id="GO:0032298">
    <property type="term" value="P:positive regulation of DNA-templated DNA replication initiation"/>
    <property type="evidence" value="ECO:0007669"/>
    <property type="project" value="TreeGrafter"/>
</dbReference>
<dbReference type="InterPro" id="IPR036768">
    <property type="entry name" value="PolIII_chi_sf"/>
</dbReference>
<name>A0AB38YJF6_9GAMM</name>
<accession>A0AB38YJF6</accession>
<sequence length="137" mass="15853">MTKVDFHILSANQFDDAALYVCRLAEKAWRSGHQVLIHCDEVWADTLNELLWSYRPESFVPHGLLADGEAPVNITSSVDCGTHHDVMINLSHQQPSSFSRFKRLIEVVFEEEALKVAKRAHYKFYQERGYPLQNHRV</sequence>
<reference evidence="1" key="1">
    <citation type="submission" date="2022-07" db="EMBL/GenBank/DDBJ databases">
        <title>Complete genome sequence of Salinispirillum sp. LH10-3-1 capable of multiple carbohydrate inversion isolated from a soda lake.</title>
        <authorList>
            <person name="Liu J."/>
            <person name="Zhai Y."/>
            <person name="Zhang H."/>
            <person name="Yang H."/>
            <person name="Qu J."/>
            <person name="Li J."/>
        </authorList>
    </citation>
    <scope>NUCLEOTIDE SEQUENCE</scope>
    <source>
        <strain evidence="1">LH 10-3-1</strain>
    </source>
</reference>
<dbReference type="PANTHER" id="PTHR38767">
    <property type="entry name" value="DNA POLYMERASE III SUBUNIT CHI"/>
    <property type="match status" value="1"/>
</dbReference>
<dbReference type="RefSeq" id="WP_304996478.1">
    <property type="nucleotide sequence ID" value="NZ_CP101717.1"/>
</dbReference>
<protein>
    <submittedName>
        <fullName evidence="1">DNA polymerase III subunit chi</fullName>
    </submittedName>
</protein>
<organism evidence="1">
    <name type="scientific">Salinispirillum sp. LH 10-3-1</name>
    <dbReference type="NCBI Taxonomy" id="2952525"/>
    <lineage>
        <taxon>Bacteria</taxon>
        <taxon>Pseudomonadati</taxon>
        <taxon>Pseudomonadota</taxon>
        <taxon>Gammaproteobacteria</taxon>
        <taxon>Oceanospirillales</taxon>
        <taxon>Saccharospirillaceae</taxon>
        <taxon>Salinispirillum</taxon>
    </lineage>
</organism>
<dbReference type="AlphaFoldDB" id="A0AB38YJF6"/>
<dbReference type="SUPFAM" id="SSF102400">
    <property type="entry name" value="DNA polymerase III chi subunit"/>
    <property type="match status" value="1"/>
</dbReference>
<dbReference type="GO" id="GO:0003677">
    <property type="term" value="F:DNA binding"/>
    <property type="evidence" value="ECO:0007669"/>
    <property type="project" value="InterPro"/>
</dbReference>
<dbReference type="GO" id="GO:0003887">
    <property type="term" value="F:DNA-directed DNA polymerase activity"/>
    <property type="evidence" value="ECO:0007669"/>
    <property type="project" value="InterPro"/>
</dbReference>
<dbReference type="GO" id="GO:0006260">
    <property type="term" value="P:DNA replication"/>
    <property type="evidence" value="ECO:0007669"/>
    <property type="project" value="InterPro"/>
</dbReference>
<gene>
    <name evidence="1" type="ORF">NFC81_05215</name>
</gene>
<evidence type="ECO:0000313" key="1">
    <source>
        <dbReference type="EMBL" id="WLD59189.1"/>
    </source>
</evidence>